<name>A0ABT2UP85_9BACL</name>
<dbReference type="EMBL" id="JAOQIO010000103">
    <property type="protein sequence ID" value="MCU6796457.1"/>
    <property type="molecule type" value="Genomic_DNA"/>
</dbReference>
<protein>
    <submittedName>
        <fullName evidence="1">Uncharacterized protein</fullName>
    </submittedName>
</protein>
<proteinExistence type="predicted"/>
<dbReference type="Proteomes" id="UP001652445">
    <property type="component" value="Unassembled WGS sequence"/>
</dbReference>
<reference evidence="1 2" key="1">
    <citation type="submission" date="2022-09" db="EMBL/GenBank/DDBJ databases">
        <authorList>
            <person name="Han X.L."/>
            <person name="Wang Q."/>
            <person name="Lu T."/>
        </authorList>
    </citation>
    <scope>NUCLEOTIDE SEQUENCE [LARGE SCALE GENOMIC DNA]</scope>
    <source>
        <strain evidence="1 2">WQ 127069</strain>
    </source>
</reference>
<evidence type="ECO:0000313" key="1">
    <source>
        <dbReference type="EMBL" id="MCU6796457.1"/>
    </source>
</evidence>
<organism evidence="1 2">
    <name type="scientific">Paenibacillus baimaensis</name>
    <dbReference type="NCBI Taxonomy" id="2982185"/>
    <lineage>
        <taxon>Bacteria</taxon>
        <taxon>Bacillati</taxon>
        <taxon>Bacillota</taxon>
        <taxon>Bacilli</taxon>
        <taxon>Bacillales</taxon>
        <taxon>Paenibacillaceae</taxon>
        <taxon>Paenibacillus</taxon>
    </lineage>
</organism>
<evidence type="ECO:0000313" key="2">
    <source>
        <dbReference type="Proteomes" id="UP001652445"/>
    </source>
</evidence>
<comment type="caution">
    <text evidence="1">The sequence shown here is derived from an EMBL/GenBank/DDBJ whole genome shotgun (WGS) entry which is preliminary data.</text>
</comment>
<accession>A0ABT2UP85</accession>
<keyword evidence="2" id="KW-1185">Reference proteome</keyword>
<gene>
    <name evidence="1" type="ORF">OB236_30465</name>
</gene>
<sequence length="63" mass="7036">MQKLAAVLFAGIRANGFVLIVSSYGVPMLCSDQQRKGCVYWSDSQGGHMDNDRFMEPFTTCQE</sequence>